<dbReference type="Pfam" id="PF00657">
    <property type="entry name" value="Lipase_GDSL"/>
    <property type="match status" value="1"/>
</dbReference>
<evidence type="ECO:0000256" key="2">
    <source>
        <dbReference type="ARBA" id="ARBA00008668"/>
    </source>
</evidence>
<dbReference type="PANTHER" id="PTHR45650">
    <property type="entry name" value="GDSL-LIKE LIPASE/ACYLHYDROLASE-RELATED"/>
    <property type="match status" value="1"/>
</dbReference>
<dbReference type="GO" id="GO:0005576">
    <property type="term" value="C:extracellular region"/>
    <property type="evidence" value="ECO:0007669"/>
    <property type="project" value="UniProtKB-SubCell"/>
</dbReference>
<keyword evidence="6" id="KW-0442">Lipid degradation</keyword>
<comment type="subcellular location">
    <subcellularLocation>
        <location evidence="1">Secreted</location>
    </subcellularLocation>
</comment>
<sequence>MGSDGDVIALNRQLINHQLTIGRIKLLLINNQTAVNNYLNKCLYVVNIGTNDYVNNYYLPPSRIMNTPDRFAQILISRFTQQLRTLYNSGAKKVAVFGLDLLGCFPQELAT</sequence>
<protein>
    <recommendedName>
        <fullName evidence="10">SGNH hydrolase-type esterase domain-containing protein</fullName>
    </recommendedName>
</protein>
<evidence type="ECO:0008006" key="10">
    <source>
        <dbReference type="Google" id="ProtNLM"/>
    </source>
</evidence>
<evidence type="ECO:0000256" key="1">
    <source>
        <dbReference type="ARBA" id="ARBA00004613"/>
    </source>
</evidence>
<organism evidence="8 9">
    <name type="scientific">Castilleja foliolosa</name>
    <dbReference type="NCBI Taxonomy" id="1961234"/>
    <lineage>
        <taxon>Eukaryota</taxon>
        <taxon>Viridiplantae</taxon>
        <taxon>Streptophyta</taxon>
        <taxon>Embryophyta</taxon>
        <taxon>Tracheophyta</taxon>
        <taxon>Spermatophyta</taxon>
        <taxon>Magnoliopsida</taxon>
        <taxon>eudicotyledons</taxon>
        <taxon>Gunneridae</taxon>
        <taxon>Pentapetalae</taxon>
        <taxon>asterids</taxon>
        <taxon>lamiids</taxon>
        <taxon>Lamiales</taxon>
        <taxon>Orobanchaceae</taxon>
        <taxon>Pedicularideae</taxon>
        <taxon>Castillejinae</taxon>
        <taxon>Castilleja</taxon>
    </lineage>
</organism>
<keyword evidence="9" id="KW-1185">Reference proteome</keyword>
<dbReference type="InterPro" id="IPR001087">
    <property type="entry name" value="GDSL"/>
</dbReference>
<evidence type="ECO:0000256" key="7">
    <source>
        <dbReference type="ARBA" id="ARBA00023098"/>
    </source>
</evidence>
<keyword evidence="7" id="KW-0443">Lipid metabolism</keyword>
<dbReference type="InterPro" id="IPR036514">
    <property type="entry name" value="SGNH_hydro_sf"/>
</dbReference>
<dbReference type="Gene3D" id="3.40.50.1110">
    <property type="entry name" value="SGNH hydrolase"/>
    <property type="match status" value="1"/>
</dbReference>
<dbReference type="GO" id="GO:0016787">
    <property type="term" value="F:hydrolase activity"/>
    <property type="evidence" value="ECO:0007669"/>
    <property type="project" value="UniProtKB-KW"/>
</dbReference>
<comment type="similarity">
    <text evidence="2">Belongs to the 'GDSL' lipolytic enzyme family.</text>
</comment>
<reference evidence="9" key="1">
    <citation type="journal article" date="2024" name="IScience">
        <title>Strigolactones Initiate the Formation of Haustorium-like Structures in Castilleja.</title>
        <authorList>
            <person name="Buerger M."/>
            <person name="Peterson D."/>
            <person name="Chory J."/>
        </authorList>
    </citation>
    <scope>NUCLEOTIDE SEQUENCE [LARGE SCALE GENOMIC DNA]</scope>
</reference>
<keyword evidence="3" id="KW-0964">Secreted</keyword>
<name>A0ABD3BHT7_9LAMI</name>
<evidence type="ECO:0000313" key="9">
    <source>
        <dbReference type="Proteomes" id="UP001632038"/>
    </source>
</evidence>
<dbReference type="GO" id="GO:0016042">
    <property type="term" value="P:lipid catabolic process"/>
    <property type="evidence" value="ECO:0007669"/>
    <property type="project" value="UniProtKB-KW"/>
</dbReference>
<evidence type="ECO:0000256" key="4">
    <source>
        <dbReference type="ARBA" id="ARBA00022729"/>
    </source>
</evidence>
<proteinExistence type="inferred from homology"/>
<keyword evidence="5" id="KW-0378">Hydrolase</keyword>
<accession>A0ABD3BHT7</accession>
<evidence type="ECO:0000256" key="3">
    <source>
        <dbReference type="ARBA" id="ARBA00022525"/>
    </source>
</evidence>
<dbReference type="PANTHER" id="PTHR45650:SF9">
    <property type="entry name" value="SGNH HYDROLASE-TYPE ESTERASE DOMAIN-CONTAINING PROTEIN"/>
    <property type="match status" value="1"/>
</dbReference>
<evidence type="ECO:0000313" key="8">
    <source>
        <dbReference type="EMBL" id="KAL3616988.1"/>
    </source>
</evidence>
<dbReference type="EMBL" id="JAVIJP010000087">
    <property type="protein sequence ID" value="KAL3616988.1"/>
    <property type="molecule type" value="Genomic_DNA"/>
</dbReference>
<keyword evidence="4" id="KW-0732">Signal</keyword>
<gene>
    <name evidence="8" type="ORF">CASFOL_039382</name>
</gene>
<evidence type="ECO:0000256" key="6">
    <source>
        <dbReference type="ARBA" id="ARBA00022963"/>
    </source>
</evidence>
<dbReference type="Proteomes" id="UP001632038">
    <property type="component" value="Unassembled WGS sequence"/>
</dbReference>
<dbReference type="AlphaFoldDB" id="A0ABD3BHT7"/>
<dbReference type="InterPro" id="IPR051238">
    <property type="entry name" value="GDSL_esterase/lipase"/>
</dbReference>
<evidence type="ECO:0000256" key="5">
    <source>
        <dbReference type="ARBA" id="ARBA00022801"/>
    </source>
</evidence>
<comment type="caution">
    <text evidence="8">The sequence shown here is derived from an EMBL/GenBank/DDBJ whole genome shotgun (WGS) entry which is preliminary data.</text>
</comment>